<keyword evidence="2" id="KW-1185">Reference proteome</keyword>
<evidence type="ECO:0000313" key="1">
    <source>
        <dbReference type="EMBL" id="MBE7325993.1"/>
    </source>
</evidence>
<name>A0ABR9RWN6_9ACTN</name>
<dbReference type="RefSeq" id="WP_193639325.1">
    <property type="nucleotide sequence ID" value="NZ_JADCSA010000022.1"/>
</dbReference>
<accession>A0ABR9RWN6</accession>
<reference evidence="1 2" key="1">
    <citation type="submission" date="2020-10" db="EMBL/GenBank/DDBJ databases">
        <title>Nocardioides sp. isolated from sludge.</title>
        <authorList>
            <person name="Zhang X."/>
        </authorList>
    </citation>
    <scope>NUCLEOTIDE SEQUENCE [LARGE SCALE GENOMIC DNA]</scope>
    <source>
        <strain evidence="1 2">Y6</strain>
    </source>
</reference>
<proteinExistence type="predicted"/>
<organism evidence="1 2">
    <name type="scientific">Nocardioides malaquae</name>
    <dbReference type="NCBI Taxonomy" id="2773426"/>
    <lineage>
        <taxon>Bacteria</taxon>
        <taxon>Bacillati</taxon>
        <taxon>Actinomycetota</taxon>
        <taxon>Actinomycetes</taxon>
        <taxon>Propionibacteriales</taxon>
        <taxon>Nocardioidaceae</taxon>
        <taxon>Nocardioides</taxon>
    </lineage>
</organism>
<dbReference type="EMBL" id="JADCSA010000022">
    <property type="protein sequence ID" value="MBE7325993.1"/>
    <property type="molecule type" value="Genomic_DNA"/>
</dbReference>
<sequence>MDNLPSRSADEPLNPDQSAMLADAFDLVAFDLVSVTNGVLTRVHAREACAARGGNCWVHDPTLDWPLAGRPTVWSADRRMAYRLS</sequence>
<evidence type="ECO:0000313" key="2">
    <source>
        <dbReference type="Proteomes" id="UP000756387"/>
    </source>
</evidence>
<protein>
    <submittedName>
        <fullName evidence="1">Uncharacterized protein</fullName>
    </submittedName>
</protein>
<comment type="caution">
    <text evidence="1">The sequence shown here is derived from an EMBL/GenBank/DDBJ whole genome shotgun (WGS) entry which is preliminary data.</text>
</comment>
<dbReference type="Proteomes" id="UP000756387">
    <property type="component" value="Unassembled WGS sequence"/>
</dbReference>
<gene>
    <name evidence="1" type="ORF">IEQ44_15190</name>
</gene>